<keyword evidence="3" id="KW-1185">Reference proteome</keyword>
<evidence type="ECO:0000313" key="3">
    <source>
        <dbReference type="Proteomes" id="UP000800235"/>
    </source>
</evidence>
<dbReference type="EMBL" id="MU007034">
    <property type="protein sequence ID" value="KAF2431155.1"/>
    <property type="molecule type" value="Genomic_DNA"/>
</dbReference>
<feature type="region of interest" description="Disordered" evidence="1">
    <location>
        <begin position="349"/>
        <end position="375"/>
    </location>
</feature>
<evidence type="ECO:0000256" key="1">
    <source>
        <dbReference type="SAM" id="MobiDB-lite"/>
    </source>
</evidence>
<name>A0A9P4NS51_9PEZI</name>
<reference evidence="2" key="1">
    <citation type="journal article" date="2020" name="Stud. Mycol.">
        <title>101 Dothideomycetes genomes: a test case for predicting lifestyles and emergence of pathogens.</title>
        <authorList>
            <person name="Haridas S."/>
            <person name="Albert R."/>
            <person name="Binder M."/>
            <person name="Bloem J."/>
            <person name="Labutti K."/>
            <person name="Salamov A."/>
            <person name="Andreopoulos B."/>
            <person name="Baker S."/>
            <person name="Barry K."/>
            <person name="Bills G."/>
            <person name="Bluhm B."/>
            <person name="Cannon C."/>
            <person name="Castanera R."/>
            <person name="Culley D."/>
            <person name="Daum C."/>
            <person name="Ezra D."/>
            <person name="Gonzalez J."/>
            <person name="Henrissat B."/>
            <person name="Kuo A."/>
            <person name="Liang C."/>
            <person name="Lipzen A."/>
            <person name="Lutzoni F."/>
            <person name="Magnuson J."/>
            <person name="Mondo S."/>
            <person name="Nolan M."/>
            <person name="Ohm R."/>
            <person name="Pangilinan J."/>
            <person name="Park H.-J."/>
            <person name="Ramirez L."/>
            <person name="Alfaro M."/>
            <person name="Sun H."/>
            <person name="Tritt A."/>
            <person name="Yoshinaga Y."/>
            <person name="Zwiers L.-H."/>
            <person name="Turgeon B."/>
            <person name="Goodwin S."/>
            <person name="Spatafora J."/>
            <person name="Crous P."/>
            <person name="Grigoriev I."/>
        </authorList>
    </citation>
    <scope>NUCLEOTIDE SEQUENCE</scope>
    <source>
        <strain evidence="2">CBS 130266</strain>
    </source>
</reference>
<gene>
    <name evidence="2" type="ORF">EJ08DRAFT_660302</name>
</gene>
<protein>
    <submittedName>
        <fullName evidence="2">Uncharacterized protein</fullName>
    </submittedName>
</protein>
<dbReference type="Proteomes" id="UP000800235">
    <property type="component" value="Unassembled WGS sequence"/>
</dbReference>
<accession>A0A9P4NS51</accession>
<dbReference type="OrthoDB" id="3971593at2759"/>
<comment type="caution">
    <text evidence="2">The sequence shown here is derived from an EMBL/GenBank/DDBJ whole genome shotgun (WGS) entry which is preliminary data.</text>
</comment>
<organism evidence="2 3">
    <name type="scientific">Tothia fuscella</name>
    <dbReference type="NCBI Taxonomy" id="1048955"/>
    <lineage>
        <taxon>Eukaryota</taxon>
        <taxon>Fungi</taxon>
        <taxon>Dikarya</taxon>
        <taxon>Ascomycota</taxon>
        <taxon>Pezizomycotina</taxon>
        <taxon>Dothideomycetes</taxon>
        <taxon>Pleosporomycetidae</taxon>
        <taxon>Venturiales</taxon>
        <taxon>Cylindrosympodiaceae</taxon>
        <taxon>Tothia</taxon>
    </lineage>
</organism>
<evidence type="ECO:0000313" key="2">
    <source>
        <dbReference type="EMBL" id="KAF2431155.1"/>
    </source>
</evidence>
<proteinExistence type="predicted"/>
<sequence>MASLSTFPVEINQLIALELSDKDVGNFKLICQATRSAVGDYFYLLRFKATYDEVNLRSSDLKSLYQSRRKYMKRAPNFSSGQGRNETRCLEAIKHIIRTTKPVKDENDVPNSLNLQVLDQFLLNTNVLDVICTLNPRAPAPAPQPQHNALLASRRSANHGVPPQRVPITRLLTMIQLVLSSRSLRFLKEAPVMGFPESQKQAYMPAHLQGLFSDAALTRVNVKWCLHVVNFFRYHMMRRDEATLFQPYKDLDEGSDGLELPQFWKKQLTNEHDPIPLGKHWKGTYAYLDRPDMPRIRNTPSGRDVFTDHNVDQGDKAIQSLNITFPEKHPFKWPMLFENHLKSITYRDYAPAPPSAPPTTRAQRGAPPPAPVTVPVGGDLRFEGKGYDEEDFYSAGWINPLPPQEGIPGWKRMTMMKYFLDDNGQFDLAALWAYEGIVLPGAQIIVGRWWSADYDPAGNPMPPQNQYSGPFILWNTDCHFKKMENDRAAADDMDVEGVFGGA</sequence>
<dbReference type="AlphaFoldDB" id="A0A9P4NS51"/>